<evidence type="ECO:0000259" key="1">
    <source>
        <dbReference type="PROSITE" id="PS50887"/>
    </source>
</evidence>
<name>A0A8J4DLX3_9ACTN</name>
<dbReference type="InterPro" id="IPR011990">
    <property type="entry name" value="TPR-like_helical_dom_sf"/>
</dbReference>
<dbReference type="AlphaFoldDB" id="A0A8J4DLX3"/>
<organism evidence="2 3">
    <name type="scientific">Spirilliplanes yamanashiensis</name>
    <dbReference type="NCBI Taxonomy" id="42233"/>
    <lineage>
        <taxon>Bacteria</taxon>
        <taxon>Bacillati</taxon>
        <taxon>Actinomycetota</taxon>
        <taxon>Actinomycetes</taxon>
        <taxon>Micromonosporales</taxon>
        <taxon>Micromonosporaceae</taxon>
        <taxon>Spirilliplanes</taxon>
    </lineage>
</organism>
<dbReference type="InterPro" id="IPR029787">
    <property type="entry name" value="Nucleotide_cyclase"/>
</dbReference>
<dbReference type="RefSeq" id="WP_203940759.1">
    <property type="nucleotide sequence ID" value="NZ_BAAAGJ010000005.1"/>
</dbReference>
<evidence type="ECO:0000313" key="2">
    <source>
        <dbReference type="EMBL" id="GIJ05550.1"/>
    </source>
</evidence>
<comment type="caution">
    <text evidence="2">The sequence shown here is derived from an EMBL/GenBank/DDBJ whole genome shotgun (WGS) entry which is preliminary data.</text>
</comment>
<protein>
    <submittedName>
        <fullName evidence="2">Diguanylate cyclase</fullName>
    </submittedName>
</protein>
<dbReference type="PANTHER" id="PTHR45138">
    <property type="entry name" value="REGULATORY COMPONENTS OF SENSORY TRANSDUCTION SYSTEM"/>
    <property type="match status" value="1"/>
</dbReference>
<dbReference type="GO" id="GO:0052621">
    <property type="term" value="F:diguanylate cyclase activity"/>
    <property type="evidence" value="ECO:0007669"/>
    <property type="project" value="TreeGrafter"/>
</dbReference>
<dbReference type="CDD" id="cd01949">
    <property type="entry name" value="GGDEF"/>
    <property type="match status" value="1"/>
</dbReference>
<dbReference type="Proteomes" id="UP000652013">
    <property type="component" value="Unassembled WGS sequence"/>
</dbReference>
<proteinExistence type="predicted"/>
<dbReference type="Gene3D" id="3.30.70.270">
    <property type="match status" value="1"/>
</dbReference>
<dbReference type="InterPro" id="IPR043128">
    <property type="entry name" value="Rev_trsase/Diguanyl_cyclase"/>
</dbReference>
<dbReference type="InterPro" id="IPR000160">
    <property type="entry name" value="GGDEF_dom"/>
</dbReference>
<sequence length="526" mass="54930">MDEVSRRAARMLSAAQTGGAARMLPLAESILEERTGALADGPAAMHFVRAVALIMLGDLRAAIAAAGLMLAAAEREGSAGWRSCALATRASERIKLGERDVSGHDGEAALRDLVAAEAALTDDEPDAVAAVNARVGIAVGYNQLRLYELVGPQFEEAYRISAADPELSAGKAMWLGNLADLHLRWALELYQIGEVARAERHTAQAEVWALQAATEACGPDAGTWRDAALLQAACARADRTDPAGAAADIERLTAVQEARGLGRTLLAYSLPFRAVALRRAGRVDEAVAIMERAVAELPPDAEWITVAATHRTHAVLLAAHGSAAARAALRYGDTLAGALWRQRQRTLHTAEALTSYETLRTEHEQAARAAETDALTGVANRRGFDRAVAALSAGPGRVTVLLIDLDRFKAVNDTRGHAAGDAALAAVAAAVSAGVRDGDVVARIGGDEFGALLPGADPVAGAGIAARIVRAVRDVPDCDATVSIGVAGGPAADLERTLRRADAAMYRAKRAGGDAVHDSDRPAARR</sequence>
<accession>A0A8J4DLX3</accession>
<dbReference type="SUPFAM" id="SSF55073">
    <property type="entry name" value="Nucleotide cyclase"/>
    <property type="match status" value="1"/>
</dbReference>
<evidence type="ECO:0000313" key="3">
    <source>
        <dbReference type="Proteomes" id="UP000652013"/>
    </source>
</evidence>
<dbReference type="Pfam" id="PF00990">
    <property type="entry name" value="GGDEF"/>
    <property type="match status" value="1"/>
</dbReference>
<dbReference type="PROSITE" id="PS50887">
    <property type="entry name" value="GGDEF"/>
    <property type="match status" value="1"/>
</dbReference>
<dbReference type="GO" id="GO:1902201">
    <property type="term" value="P:negative regulation of bacterial-type flagellum-dependent cell motility"/>
    <property type="evidence" value="ECO:0007669"/>
    <property type="project" value="TreeGrafter"/>
</dbReference>
<dbReference type="GO" id="GO:0005886">
    <property type="term" value="C:plasma membrane"/>
    <property type="evidence" value="ECO:0007669"/>
    <property type="project" value="TreeGrafter"/>
</dbReference>
<dbReference type="InterPro" id="IPR050469">
    <property type="entry name" value="Diguanylate_Cyclase"/>
</dbReference>
<dbReference type="NCBIfam" id="TIGR00254">
    <property type="entry name" value="GGDEF"/>
    <property type="match status" value="1"/>
</dbReference>
<dbReference type="EMBL" id="BOOY01000034">
    <property type="protein sequence ID" value="GIJ05550.1"/>
    <property type="molecule type" value="Genomic_DNA"/>
</dbReference>
<dbReference type="PANTHER" id="PTHR45138:SF9">
    <property type="entry name" value="DIGUANYLATE CYCLASE DGCM-RELATED"/>
    <property type="match status" value="1"/>
</dbReference>
<dbReference type="SMART" id="SM00267">
    <property type="entry name" value="GGDEF"/>
    <property type="match status" value="1"/>
</dbReference>
<feature type="domain" description="GGDEF" evidence="1">
    <location>
        <begin position="396"/>
        <end position="521"/>
    </location>
</feature>
<dbReference type="GO" id="GO:0043709">
    <property type="term" value="P:cell adhesion involved in single-species biofilm formation"/>
    <property type="evidence" value="ECO:0007669"/>
    <property type="project" value="TreeGrafter"/>
</dbReference>
<gene>
    <name evidence="2" type="ORF">Sya03_49020</name>
</gene>
<keyword evidence="3" id="KW-1185">Reference proteome</keyword>
<reference evidence="2" key="1">
    <citation type="submission" date="2021-01" db="EMBL/GenBank/DDBJ databases">
        <title>Whole genome shotgun sequence of Spirilliplanes yamanashiensis NBRC 15828.</title>
        <authorList>
            <person name="Komaki H."/>
            <person name="Tamura T."/>
        </authorList>
    </citation>
    <scope>NUCLEOTIDE SEQUENCE</scope>
    <source>
        <strain evidence="2">NBRC 15828</strain>
    </source>
</reference>
<dbReference type="SUPFAM" id="SSF48452">
    <property type="entry name" value="TPR-like"/>
    <property type="match status" value="1"/>
</dbReference>